<dbReference type="RefSeq" id="XP_044719377.1">
    <property type="nucleotide sequence ID" value="XM_044865415.1"/>
</dbReference>
<accession>A0A9P8SH71</accession>
<reference evidence="2" key="1">
    <citation type="submission" date="2021-09" db="EMBL/GenBank/DDBJ databases">
        <title>A high-quality genome of the endoparasitic fungus Hirsutella rhossiliensis with a comparison of Hirsutella genomes reveals transposable elements contributing to genome size variation.</title>
        <authorList>
            <person name="Lin R."/>
            <person name="Jiao Y."/>
            <person name="Sun X."/>
            <person name="Ling J."/>
            <person name="Xie B."/>
            <person name="Cheng X."/>
        </authorList>
    </citation>
    <scope>NUCLEOTIDE SEQUENCE</scope>
    <source>
        <strain evidence="2">HR02</strain>
    </source>
</reference>
<dbReference type="GeneID" id="68356073"/>
<dbReference type="AlphaFoldDB" id="A0A9P8SH71"/>
<comment type="caution">
    <text evidence="2">The sequence shown here is derived from an EMBL/GenBank/DDBJ whole genome shotgun (WGS) entry which is preliminary data.</text>
</comment>
<keyword evidence="1" id="KW-0732">Signal</keyword>
<organism evidence="2 3">
    <name type="scientific">Hirsutella rhossiliensis</name>
    <dbReference type="NCBI Taxonomy" id="111463"/>
    <lineage>
        <taxon>Eukaryota</taxon>
        <taxon>Fungi</taxon>
        <taxon>Dikarya</taxon>
        <taxon>Ascomycota</taxon>
        <taxon>Pezizomycotina</taxon>
        <taxon>Sordariomycetes</taxon>
        <taxon>Hypocreomycetidae</taxon>
        <taxon>Hypocreales</taxon>
        <taxon>Ophiocordycipitaceae</taxon>
        <taxon>Hirsutella</taxon>
    </lineage>
</organism>
<evidence type="ECO:0000256" key="1">
    <source>
        <dbReference type="SAM" id="SignalP"/>
    </source>
</evidence>
<keyword evidence="3" id="KW-1185">Reference proteome</keyword>
<name>A0A9P8SH71_9HYPO</name>
<evidence type="ECO:0000313" key="2">
    <source>
        <dbReference type="EMBL" id="KAH0961864.1"/>
    </source>
</evidence>
<gene>
    <name evidence="2" type="ORF">HRG_06944</name>
</gene>
<dbReference type="Proteomes" id="UP000824596">
    <property type="component" value="Unassembled WGS sequence"/>
</dbReference>
<feature type="signal peptide" evidence="1">
    <location>
        <begin position="1"/>
        <end position="19"/>
    </location>
</feature>
<protein>
    <submittedName>
        <fullName evidence="2">Uncharacterized protein</fullName>
    </submittedName>
</protein>
<evidence type="ECO:0000313" key="3">
    <source>
        <dbReference type="Proteomes" id="UP000824596"/>
    </source>
</evidence>
<sequence length="89" mass="9337">MKFLTNMLLLGALATSVLANAIPDVAEEAKQTAEVANDQAHSSADEAPGTLAEAARKRCAGFCGPHGCHCSRPIRVCPCRSIGRPCVCR</sequence>
<dbReference type="EMBL" id="JAIZPD010000007">
    <property type="protein sequence ID" value="KAH0961864.1"/>
    <property type="molecule type" value="Genomic_DNA"/>
</dbReference>
<proteinExistence type="predicted"/>
<dbReference type="OrthoDB" id="4928085at2759"/>
<feature type="chain" id="PRO_5040218062" evidence="1">
    <location>
        <begin position="20"/>
        <end position="89"/>
    </location>
</feature>